<dbReference type="FunFam" id="1.10.10.10:FF:000001">
    <property type="entry name" value="LysR family transcriptional regulator"/>
    <property type="match status" value="1"/>
</dbReference>
<feature type="domain" description="HTH lysR-type" evidence="5">
    <location>
        <begin position="1"/>
        <end position="57"/>
    </location>
</feature>
<keyword evidence="4" id="KW-0804">Transcription</keyword>
<dbReference type="EMBL" id="VDFO01000051">
    <property type="protein sequence ID" value="MQS98427.1"/>
    <property type="molecule type" value="Genomic_DNA"/>
</dbReference>
<keyword evidence="3" id="KW-0238">DNA-binding</keyword>
<dbReference type="GO" id="GO:0003700">
    <property type="term" value="F:DNA-binding transcription factor activity"/>
    <property type="evidence" value="ECO:0007669"/>
    <property type="project" value="InterPro"/>
</dbReference>
<dbReference type="AlphaFoldDB" id="A0A5P0ZZN7"/>
<name>A0A5P0ZZN7_9LACO</name>
<dbReference type="InterPro" id="IPR005119">
    <property type="entry name" value="LysR_subst-bd"/>
</dbReference>
<dbReference type="SUPFAM" id="SSF53850">
    <property type="entry name" value="Periplasmic binding protein-like II"/>
    <property type="match status" value="1"/>
</dbReference>
<evidence type="ECO:0000256" key="1">
    <source>
        <dbReference type="ARBA" id="ARBA00009437"/>
    </source>
</evidence>
<organism evidence="7 8">
    <name type="scientific">Companilactobacillus halodurans</name>
    <dbReference type="NCBI Taxonomy" id="2584183"/>
    <lineage>
        <taxon>Bacteria</taxon>
        <taxon>Bacillati</taxon>
        <taxon>Bacillota</taxon>
        <taxon>Bacilli</taxon>
        <taxon>Lactobacillales</taxon>
        <taxon>Lactobacillaceae</taxon>
        <taxon>Companilactobacillus</taxon>
    </lineage>
</organism>
<keyword evidence="8" id="KW-1185">Reference proteome</keyword>
<evidence type="ECO:0000313" key="9">
    <source>
        <dbReference type="Proteomes" id="UP000414364"/>
    </source>
</evidence>
<protein>
    <submittedName>
        <fullName evidence="7">LysR family transcriptional regulator</fullName>
    </submittedName>
</protein>
<dbReference type="InterPro" id="IPR000847">
    <property type="entry name" value="LysR_HTH_N"/>
</dbReference>
<dbReference type="Gene3D" id="3.40.190.290">
    <property type="match status" value="1"/>
</dbReference>
<evidence type="ECO:0000313" key="7">
    <source>
        <dbReference type="EMBL" id="MQS98427.1"/>
    </source>
</evidence>
<dbReference type="PRINTS" id="PR00039">
    <property type="entry name" value="HTHLYSR"/>
</dbReference>
<dbReference type="Proteomes" id="UP000414364">
    <property type="component" value="Unassembled WGS sequence"/>
</dbReference>
<evidence type="ECO:0000259" key="5">
    <source>
        <dbReference type="PROSITE" id="PS50931"/>
    </source>
</evidence>
<dbReference type="PROSITE" id="PS50931">
    <property type="entry name" value="HTH_LYSR"/>
    <property type="match status" value="1"/>
</dbReference>
<sequence>MIQQMRYFVSIVKNHSFTNAAIECNISQSSISEQMKNLSNELEVKLIKRKGRSFELTKAGEFFYQHCQEVLNEYDKLIADTRLVEKNTDNEFVLRLGYLRKFGSQEFLKAVAQFSDKYPKVTVKIHSGSYQELFKLLLNDKLDLNFSDSRNTLINTYENLPLTQAEYRVILSPKMFPDRKESIDTKDLVDLPCILVVGADQFESEQEYYRNILGIKSPFKIAQTFGEAQMLGATGQGYIVVNSRTSGQIDSKINRVLKLTNNGRDLMQHYYAYWKKDNSSFYIESLAKILKDQFKK</sequence>
<dbReference type="Pfam" id="PF00126">
    <property type="entry name" value="HTH_1"/>
    <property type="match status" value="1"/>
</dbReference>
<gene>
    <name evidence="7" type="ORF">FHL05_11235</name>
    <name evidence="6" type="ORF">FHL06_10135</name>
</gene>
<comment type="caution">
    <text evidence="7">The sequence shown here is derived from an EMBL/GenBank/DDBJ whole genome shotgun (WGS) entry which is preliminary data.</text>
</comment>
<dbReference type="InterPro" id="IPR036390">
    <property type="entry name" value="WH_DNA-bd_sf"/>
</dbReference>
<dbReference type="GO" id="GO:0000976">
    <property type="term" value="F:transcription cis-regulatory region binding"/>
    <property type="evidence" value="ECO:0007669"/>
    <property type="project" value="TreeGrafter"/>
</dbReference>
<dbReference type="OrthoDB" id="9785745at2"/>
<dbReference type="Gene3D" id="1.10.10.10">
    <property type="entry name" value="Winged helix-like DNA-binding domain superfamily/Winged helix DNA-binding domain"/>
    <property type="match status" value="1"/>
</dbReference>
<evidence type="ECO:0000256" key="2">
    <source>
        <dbReference type="ARBA" id="ARBA00023015"/>
    </source>
</evidence>
<evidence type="ECO:0000313" key="8">
    <source>
        <dbReference type="Proteomes" id="UP000371423"/>
    </source>
</evidence>
<dbReference type="SUPFAM" id="SSF46785">
    <property type="entry name" value="Winged helix' DNA-binding domain"/>
    <property type="match status" value="1"/>
</dbReference>
<dbReference type="InterPro" id="IPR036388">
    <property type="entry name" value="WH-like_DNA-bd_sf"/>
</dbReference>
<accession>A0A5P0ZZN7</accession>
<keyword evidence="2" id="KW-0805">Transcription regulation</keyword>
<dbReference type="EMBL" id="VDFP01000024">
    <property type="protein sequence ID" value="MQS76728.1"/>
    <property type="molecule type" value="Genomic_DNA"/>
</dbReference>
<evidence type="ECO:0000256" key="4">
    <source>
        <dbReference type="ARBA" id="ARBA00023163"/>
    </source>
</evidence>
<reference evidence="8 9" key="1">
    <citation type="journal article" date="2019" name="Syst. Appl. Microbiol.">
        <title>Polyphasic characterization of two novel Lactobacillus spp. isolated from blown salami packages: Description of Lactobacillus halodurans sp. nov. and Lactobacillus salsicarnum sp. nov.</title>
        <authorList>
            <person name="Schuster J.A."/>
            <person name="Klingl A."/>
            <person name="Vogel R.F."/>
            <person name="Ehrmann M.A."/>
        </authorList>
    </citation>
    <scope>NUCLEOTIDE SEQUENCE [LARGE SCALE GENOMIC DNA]</scope>
    <source>
        <strain evidence="7 8">TMW 1.1920</strain>
        <strain evidence="6 9">TMW 1.2172</strain>
    </source>
</reference>
<dbReference type="PANTHER" id="PTHR30126:SF40">
    <property type="entry name" value="HTH-TYPE TRANSCRIPTIONAL REGULATOR GLTR"/>
    <property type="match status" value="1"/>
</dbReference>
<comment type="similarity">
    <text evidence="1">Belongs to the LysR transcriptional regulatory family.</text>
</comment>
<evidence type="ECO:0000256" key="3">
    <source>
        <dbReference type="ARBA" id="ARBA00023125"/>
    </source>
</evidence>
<evidence type="ECO:0000313" key="6">
    <source>
        <dbReference type="EMBL" id="MQS76728.1"/>
    </source>
</evidence>
<dbReference type="Pfam" id="PF03466">
    <property type="entry name" value="LysR_substrate"/>
    <property type="match status" value="1"/>
</dbReference>
<dbReference type="Proteomes" id="UP000371423">
    <property type="component" value="Unassembled WGS sequence"/>
</dbReference>
<proteinExistence type="inferred from homology"/>
<dbReference type="PANTHER" id="PTHR30126">
    <property type="entry name" value="HTH-TYPE TRANSCRIPTIONAL REGULATOR"/>
    <property type="match status" value="1"/>
</dbReference>